<comment type="similarity">
    <text evidence="6">Belongs to the TRAFAC class OBG-HflX-like GTPase superfamily. HflX GTPase family.</text>
</comment>
<keyword evidence="1 6" id="KW-0963">Cytoplasm</keyword>
<dbReference type="Pfam" id="PF01926">
    <property type="entry name" value="MMR_HSR1"/>
    <property type="match status" value="1"/>
</dbReference>
<protein>
    <recommendedName>
        <fullName evidence="6">GTPase HflX</fullName>
    </recommendedName>
    <alternativeName>
        <fullName evidence="6">GTP-binding protein HflX</fullName>
    </alternativeName>
</protein>
<feature type="domain" description="Hflx-type G" evidence="9">
    <location>
        <begin position="217"/>
        <end position="382"/>
    </location>
</feature>
<dbReference type="HAMAP" id="MF_00900">
    <property type="entry name" value="GTPase_HflX"/>
    <property type="match status" value="1"/>
</dbReference>
<dbReference type="FunFam" id="3.40.50.11060:FF:000001">
    <property type="entry name" value="GTPase HflX"/>
    <property type="match status" value="1"/>
</dbReference>
<dbReference type="GO" id="GO:0005525">
    <property type="term" value="F:GTP binding"/>
    <property type="evidence" value="ECO:0007669"/>
    <property type="project" value="UniProtKB-UniRule"/>
</dbReference>
<comment type="subunit">
    <text evidence="6">Monomer. Associates with the 50S ribosomal subunit.</text>
</comment>
<keyword evidence="2 8" id="KW-0479">Metal-binding</keyword>
<dbReference type="Proteomes" id="UP000253805">
    <property type="component" value="Unassembled WGS sequence"/>
</dbReference>
<comment type="function">
    <text evidence="6">GTPase that associates with the 50S ribosomal subunit and may have a role during protein synthesis or ribosome biogenesis.</text>
</comment>
<comment type="subcellular location">
    <subcellularLocation>
        <location evidence="6">Cytoplasm</location>
    </subcellularLocation>
    <text evidence="6">May associate with membranes.</text>
</comment>
<accession>A0A369P6Z9</accession>
<dbReference type="InterPro" id="IPR006073">
    <property type="entry name" value="GTP-bd"/>
</dbReference>
<dbReference type="InterPro" id="IPR025121">
    <property type="entry name" value="GTPase_HflX_N"/>
</dbReference>
<evidence type="ECO:0000313" key="11">
    <source>
        <dbReference type="Proteomes" id="UP000253805"/>
    </source>
</evidence>
<evidence type="ECO:0000259" key="9">
    <source>
        <dbReference type="PROSITE" id="PS51705"/>
    </source>
</evidence>
<dbReference type="Pfam" id="PF13167">
    <property type="entry name" value="GTP-bdg_N"/>
    <property type="match status" value="1"/>
</dbReference>
<sequence length="440" mass="48075">MTEYESVIQKGPATKAEERRERAVLVGVERPGLPWPLESSLAELERLADTAGADVVATTTQRLDAPNPRTFVGTGKADEIAELARSHEADLVIFDDELTPSQQANLEKVMDKSVKVIDRTALILDIFALHATSKEGRLQVRLAQNQYLYPRLRGMWAHLASNRMGGGVGSRFGEGESQLEVDRRMVRKRITSIRRELERLSDVRSLQRESRYGSGMFKVALAGYTNAGKSSLINRLTGADVLSYDKLFATLDSTTRKFELPEGREVTVTDTVGFIQKLPTTLVEAFKSTLDEITGADLILHVIDASSPEFEGQIEAVCEVLDQIGAQSIPTIATFNKCDLLDAETLAGLKRRYPSARFVSARTGEGIEGLVGAIAQAASSADAKLDVLVPYQRGDLVSLAHERCHIISESHEATGTRLQLLAAPAFVSAFSPYLVSDDDA</sequence>
<gene>
    <name evidence="6 10" type="primary">hflX</name>
    <name evidence="10" type="ORF">C1850_01565</name>
</gene>
<dbReference type="GO" id="GO:0046872">
    <property type="term" value="F:metal ion binding"/>
    <property type="evidence" value="ECO:0007669"/>
    <property type="project" value="UniProtKB-KW"/>
</dbReference>
<dbReference type="PANTHER" id="PTHR10229:SF0">
    <property type="entry name" value="GTP-BINDING PROTEIN 6-RELATED"/>
    <property type="match status" value="1"/>
</dbReference>
<feature type="binding site" evidence="7">
    <location>
        <begin position="248"/>
        <end position="252"/>
    </location>
    <ligand>
        <name>GTP</name>
        <dbReference type="ChEBI" id="CHEBI:37565"/>
    </ligand>
</feature>
<dbReference type="RefSeq" id="WP_114548352.1">
    <property type="nucleotide sequence ID" value="NZ_PPUT01000002.1"/>
</dbReference>
<evidence type="ECO:0000256" key="8">
    <source>
        <dbReference type="PIRSR" id="PIRSR006809-2"/>
    </source>
</evidence>
<evidence type="ECO:0000256" key="6">
    <source>
        <dbReference type="HAMAP-Rule" id="MF_00900"/>
    </source>
</evidence>
<dbReference type="PIRSF" id="PIRSF006809">
    <property type="entry name" value="GTP-binding_hflX_prd"/>
    <property type="match status" value="1"/>
</dbReference>
<feature type="binding site" evidence="7">
    <location>
        <begin position="270"/>
        <end position="273"/>
    </location>
    <ligand>
        <name>GTP</name>
        <dbReference type="ChEBI" id="CHEBI:37565"/>
    </ligand>
</feature>
<feature type="binding site" evidence="7">
    <location>
        <begin position="336"/>
        <end position="339"/>
    </location>
    <ligand>
        <name>GTP</name>
        <dbReference type="ChEBI" id="CHEBI:37565"/>
    </ligand>
</feature>
<dbReference type="Gene3D" id="3.40.50.300">
    <property type="entry name" value="P-loop containing nucleotide triphosphate hydrolases"/>
    <property type="match status" value="1"/>
</dbReference>
<dbReference type="Gene3D" id="6.10.250.2860">
    <property type="match status" value="1"/>
</dbReference>
<dbReference type="CDD" id="cd01878">
    <property type="entry name" value="HflX"/>
    <property type="match status" value="1"/>
</dbReference>
<keyword evidence="4 8" id="KW-0460">Magnesium</keyword>
<name>A0A369P6Z9_9ACTN</name>
<proteinExistence type="inferred from homology"/>
<dbReference type="PANTHER" id="PTHR10229">
    <property type="entry name" value="GTP-BINDING PROTEIN HFLX"/>
    <property type="match status" value="1"/>
</dbReference>
<dbReference type="Gene3D" id="3.40.50.11060">
    <property type="entry name" value="GTPase HflX, N-terminal domain"/>
    <property type="match status" value="1"/>
</dbReference>
<evidence type="ECO:0000313" key="10">
    <source>
        <dbReference type="EMBL" id="RDC46638.1"/>
    </source>
</evidence>
<dbReference type="InterPro" id="IPR042108">
    <property type="entry name" value="GTPase_HflX_N_sf"/>
</dbReference>
<dbReference type="AlphaFoldDB" id="A0A369P6Z9"/>
<feature type="binding site" evidence="8">
    <location>
        <position position="250"/>
    </location>
    <ligand>
        <name>Mg(2+)</name>
        <dbReference type="ChEBI" id="CHEBI:18420"/>
    </ligand>
</feature>
<reference evidence="10 11" key="1">
    <citation type="journal article" date="2018" name="Elife">
        <title>Discovery and characterization of a prevalent human gut bacterial enzyme sufficient for the inactivation of a family of plant toxins.</title>
        <authorList>
            <person name="Koppel N."/>
            <person name="Bisanz J.E."/>
            <person name="Pandelia M.E."/>
            <person name="Turnbaugh P.J."/>
            <person name="Balskus E.P."/>
        </authorList>
    </citation>
    <scope>NUCLEOTIDE SEQUENCE [LARGE SCALE GENOMIC DNA]</scope>
    <source>
        <strain evidence="10 11">OB21 GAM 11</strain>
    </source>
</reference>
<dbReference type="GO" id="GO:0043022">
    <property type="term" value="F:ribosome binding"/>
    <property type="evidence" value="ECO:0007669"/>
    <property type="project" value="TreeGrafter"/>
</dbReference>
<evidence type="ECO:0000256" key="5">
    <source>
        <dbReference type="ARBA" id="ARBA00023134"/>
    </source>
</evidence>
<dbReference type="SUPFAM" id="SSF52540">
    <property type="entry name" value="P-loop containing nucleoside triphosphate hydrolases"/>
    <property type="match status" value="1"/>
</dbReference>
<keyword evidence="3 6" id="KW-0547">Nucleotide-binding</keyword>
<feature type="binding site" evidence="8">
    <location>
        <position position="230"/>
    </location>
    <ligand>
        <name>Mg(2+)</name>
        <dbReference type="ChEBI" id="CHEBI:18420"/>
    </ligand>
</feature>
<dbReference type="EMBL" id="PPUT01000002">
    <property type="protein sequence ID" value="RDC46638.1"/>
    <property type="molecule type" value="Genomic_DNA"/>
</dbReference>
<dbReference type="GO" id="GO:0003924">
    <property type="term" value="F:GTPase activity"/>
    <property type="evidence" value="ECO:0007669"/>
    <property type="project" value="UniProtKB-UniRule"/>
</dbReference>
<evidence type="ECO:0000256" key="1">
    <source>
        <dbReference type="ARBA" id="ARBA00022490"/>
    </source>
</evidence>
<dbReference type="InterPro" id="IPR030394">
    <property type="entry name" value="G_HFLX_dom"/>
</dbReference>
<comment type="caution">
    <text evidence="10">The sequence shown here is derived from an EMBL/GenBank/DDBJ whole genome shotgun (WGS) entry which is preliminary data.</text>
</comment>
<organism evidence="10 11">
    <name type="scientific">Adlercreutzia equolifaciens subsp. celatus</name>
    <dbReference type="NCBI Taxonomy" id="394340"/>
    <lineage>
        <taxon>Bacteria</taxon>
        <taxon>Bacillati</taxon>
        <taxon>Actinomycetota</taxon>
        <taxon>Coriobacteriia</taxon>
        <taxon>Eggerthellales</taxon>
        <taxon>Eggerthellaceae</taxon>
        <taxon>Adlercreutzia</taxon>
    </lineage>
</organism>
<evidence type="ECO:0000256" key="2">
    <source>
        <dbReference type="ARBA" id="ARBA00022723"/>
    </source>
</evidence>
<keyword evidence="5 6" id="KW-0342">GTP-binding</keyword>
<evidence type="ECO:0000256" key="4">
    <source>
        <dbReference type="ARBA" id="ARBA00022842"/>
    </source>
</evidence>
<evidence type="ECO:0000256" key="7">
    <source>
        <dbReference type="PIRSR" id="PIRSR006809-1"/>
    </source>
</evidence>
<dbReference type="InterPro" id="IPR027417">
    <property type="entry name" value="P-loop_NTPase"/>
</dbReference>
<dbReference type="Pfam" id="PF16360">
    <property type="entry name" value="GTP-bdg_M"/>
    <property type="match status" value="1"/>
</dbReference>
<feature type="binding site" evidence="7">
    <location>
        <begin position="360"/>
        <end position="362"/>
    </location>
    <ligand>
        <name>GTP</name>
        <dbReference type="ChEBI" id="CHEBI:37565"/>
    </ligand>
</feature>
<comment type="cofactor">
    <cofactor evidence="8">
        <name>Mg(2+)</name>
        <dbReference type="ChEBI" id="CHEBI:18420"/>
    </cofactor>
</comment>
<dbReference type="InterPro" id="IPR016496">
    <property type="entry name" value="GTPase_HflX"/>
</dbReference>
<dbReference type="NCBIfam" id="TIGR03156">
    <property type="entry name" value="GTP_HflX"/>
    <property type="match status" value="1"/>
</dbReference>
<dbReference type="InterPro" id="IPR032305">
    <property type="entry name" value="GTP-bd_M"/>
</dbReference>
<evidence type="ECO:0000256" key="3">
    <source>
        <dbReference type="ARBA" id="ARBA00022741"/>
    </source>
</evidence>
<feature type="binding site" evidence="7">
    <location>
        <begin position="223"/>
        <end position="230"/>
    </location>
    <ligand>
        <name>GTP</name>
        <dbReference type="ChEBI" id="CHEBI:37565"/>
    </ligand>
</feature>
<dbReference type="GO" id="GO:0005737">
    <property type="term" value="C:cytoplasm"/>
    <property type="evidence" value="ECO:0007669"/>
    <property type="project" value="UniProtKB-SubCell"/>
</dbReference>
<dbReference type="PROSITE" id="PS51705">
    <property type="entry name" value="G_HFLX"/>
    <property type="match status" value="1"/>
</dbReference>
<dbReference type="PRINTS" id="PR00326">
    <property type="entry name" value="GTP1OBG"/>
</dbReference>